<reference evidence="2 3" key="1">
    <citation type="journal article" date="2016" name="Antonie Van Leeuwenhoek">
        <title>Denitratimonas tolerans gen. nov., sp. nov., a denitrifying bacterium isolated from a bioreactor for tannery wastewater treatment.</title>
        <authorList>
            <person name="Han S.I."/>
            <person name="Kim J.O."/>
            <person name="Lee Y.R."/>
            <person name="Ekpeghere K.I."/>
            <person name="Koh S.C."/>
            <person name="Whang K.S."/>
        </authorList>
    </citation>
    <scope>NUCLEOTIDE SEQUENCE [LARGE SCALE GENOMIC DNA]</scope>
    <source>
        <strain evidence="2 3">KACC 17565</strain>
    </source>
</reference>
<dbReference type="EMBL" id="JBBDHC010000019">
    <property type="protein sequence ID" value="MEJ1250414.1"/>
    <property type="molecule type" value="Genomic_DNA"/>
</dbReference>
<dbReference type="RefSeq" id="WP_337336116.1">
    <property type="nucleotide sequence ID" value="NZ_JBBDHC010000019.1"/>
</dbReference>
<dbReference type="Gene3D" id="2.40.70.10">
    <property type="entry name" value="Acid Proteases"/>
    <property type="match status" value="1"/>
</dbReference>
<dbReference type="SUPFAM" id="SSF50630">
    <property type="entry name" value="Acid proteases"/>
    <property type="match status" value="1"/>
</dbReference>
<dbReference type="PANTHER" id="PTHR38037:SF1">
    <property type="entry name" value="ATP-DEPENDENT ZINC PROTEASE DOMAIN-CONTAINING PROTEIN-RELATED"/>
    <property type="match status" value="1"/>
</dbReference>
<dbReference type="PANTHER" id="PTHR38037">
    <property type="entry name" value="ZN_PROTEASE DOMAIN-CONTAINING PROTEIN"/>
    <property type="match status" value="1"/>
</dbReference>
<name>A0AAW9RC80_9GAMM</name>
<organism evidence="2 3">
    <name type="scientific">Denitratimonas tolerans</name>
    <dbReference type="NCBI Taxonomy" id="1338420"/>
    <lineage>
        <taxon>Bacteria</taxon>
        <taxon>Pseudomonadati</taxon>
        <taxon>Pseudomonadota</taxon>
        <taxon>Gammaproteobacteria</taxon>
        <taxon>Lysobacterales</taxon>
        <taxon>Lysobacteraceae</taxon>
        <taxon>Denitratimonas</taxon>
    </lineage>
</organism>
<accession>A0AAW9RC80</accession>
<evidence type="ECO:0000313" key="2">
    <source>
        <dbReference type="EMBL" id="MEJ1250414.1"/>
    </source>
</evidence>
<sequence>MRLTGELPVTGWREWATLPALGLVRIAAKIDTGARSCALHVEWQRERVENGIAQVAFALRESPEAPLRELCAPIAGRRTVADTGGGRESRIFIRSRLRLGDWEHEVDIGLANRHGLRHRLLIGRAALAGHWCVDPGRTFLLGDGEASA</sequence>
<evidence type="ECO:0000259" key="1">
    <source>
        <dbReference type="Pfam" id="PF05618"/>
    </source>
</evidence>
<gene>
    <name evidence="2" type="ORF">WB794_12100</name>
</gene>
<dbReference type="InterPro" id="IPR008503">
    <property type="entry name" value="Asp_endopeptidase"/>
</dbReference>
<proteinExistence type="predicted"/>
<protein>
    <submittedName>
        <fullName evidence="2">RimK/LysX family protein</fullName>
    </submittedName>
</protein>
<evidence type="ECO:0000313" key="3">
    <source>
        <dbReference type="Proteomes" id="UP001364472"/>
    </source>
</evidence>
<feature type="domain" description="Retropepsin-like aspartic endopeptidase" evidence="1">
    <location>
        <begin position="9"/>
        <end position="140"/>
    </location>
</feature>
<dbReference type="Pfam" id="PF05618">
    <property type="entry name" value="Zn_protease"/>
    <property type="match status" value="1"/>
</dbReference>
<dbReference type="Proteomes" id="UP001364472">
    <property type="component" value="Unassembled WGS sequence"/>
</dbReference>
<dbReference type="InterPro" id="IPR021109">
    <property type="entry name" value="Peptidase_aspartic_dom_sf"/>
</dbReference>
<comment type="caution">
    <text evidence="2">The sequence shown here is derived from an EMBL/GenBank/DDBJ whole genome shotgun (WGS) entry which is preliminary data.</text>
</comment>
<keyword evidence="3" id="KW-1185">Reference proteome</keyword>
<dbReference type="AlphaFoldDB" id="A0AAW9RC80"/>